<keyword evidence="3" id="KW-0677">Repeat</keyword>
<protein>
    <recommendedName>
        <fullName evidence="14">Intraflagellar transport protein 140 homolog</fullName>
    </recommendedName>
</protein>
<accession>A0AAV3A351</accession>
<reference evidence="12" key="1">
    <citation type="thesis" date="2020" institute="ProQuest LLC" country="789 East Eisenhower Parkway, Ann Arbor, MI, USA">
        <title>Comparative Genomics and Chromosome Evolution.</title>
        <authorList>
            <person name="Mudd A.B."/>
        </authorList>
    </citation>
    <scope>NUCLEOTIDE SEQUENCE</scope>
    <source>
        <strain evidence="12">1538</strain>
        <tissue evidence="12">Blood</tissue>
    </source>
</reference>
<dbReference type="SMART" id="SM00320">
    <property type="entry name" value="WD40"/>
    <property type="match status" value="3"/>
</dbReference>
<feature type="region of interest" description="Disordered" evidence="7">
    <location>
        <begin position="1272"/>
        <end position="1296"/>
    </location>
</feature>
<organism evidence="12 13">
    <name type="scientific">Pyxicephalus adspersus</name>
    <name type="common">African bullfrog</name>
    <dbReference type="NCBI Taxonomy" id="30357"/>
    <lineage>
        <taxon>Eukaryota</taxon>
        <taxon>Metazoa</taxon>
        <taxon>Chordata</taxon>
        <taxon>Craniata</taxon>
        <taxon>Vertebrata</taxon>
        <taxon>Euteleostomi</taxon>
        <taxon>Amphibia</taxon>
        <taxon>Batrachia</taxon>
        <taxon>Anura</taxon>
        <taxon>Neobatrachia</taxon>
        <taxon>Ranoidea</taxon>
        <taxon>Pyxicephalidae</taxon>
        <taxon>Pyxicephalinae</taxon>
        <taxon>Pyxicephalus</taxon>
    </lineage>
</organism>
<proteinExistence type="predicted"/>
<keyword evidence="5" id="KW-0969">Cilium</keyword>
<gene>
    <name evidence="12" type="ORF">GDO54_015256</name>
</gene>
<dbReference type="InterPro" id="IPR056155">
    <property type="entry name" value="Beta-prop_IFT140_2nd"/>
</dbReference>
<evidence type="ECO:0000313" key="13">
    <source>
        <dbReference type="Proteomes" id="UP001181693"/>
    </source>
</evidence>
<dbReference type="EMBL" id="DYDO01000008">
    <property type="protein sequence ID" value="DBA19415.1"/>
    <property type="molecule type" value="Genomic_DNA"/>
</dbReference>
<dbReference type="SUPFAM" id="SSF50969">
    <property type="entry name" value="YVTN repeat-like/Quinoprotein amine dehydrogenase"/>
    <property type="match status" value="1"/>
</dbReference>
<dbReference type="Pfam" id="PF23385">
    <property type="entry name" value="Beta-prop_IFT140_2nd"/>
    <property type="match status" value="1"/>
</dbReference>
<keyword evidence="4" id="KW-0802">TPR repeat</keyword>
<dbReference type="FunFam" id="1.25.40.470:FF:000010">
    <property type="entry name" value="Intraflagellar transport 140 homolog (Chlamydomonas)"/>
    <property type="match status" value="1"/>
</dbReference>
<feature type="domain" description="IF140 C-terminal TPR" evidence="10">
    <location>
        <begin position="1115"/>
        <end position="1238"/>
    </location>
</feature>
<dbReference type="InterPro" id="IPR056168">
    <property type="entry name" value="TPR_IF140/IFT172/WDR19"/>
</dbReference>
<dbReference type="PANTHER" id="PTHR15722:SF7">
    <property type="entry name" value="INTRAFLAGELLAR TRANSPORT PROTEIN 140 HOMOLOG"/>
    <property type="match status" value="1"/>
</dbReference>
<dbReference type="Proteomes" id="UP001181693">
    <property type="component" value="Unassembled WGS sequence"/>
</dbReference>
<dbReference type="InterPro" id="IPR001680">
    <property type="entry name" value="WD40_rpt"/>
</dbReference>
<feature type="domain" description="IFT140 first beta-propeller" evidence="8">
    <location>
        <begin position="2"/>
        <end position="399"/>
    </location>
</feature>
<dbReference type="GO" id="GO:0036064">
    <property type="term" value="C:ciliary basal body"/>
    <property type="evidence" value="ECO:0007669"/>
    <property type="project" value="TreeGrafter"/>
</dbReference>
<evidence type="ECO:0000259" key="9">
    <source>
        <dbReference type="Pfam" id="PF23385"/>
    </source>
</evidence>
<dbReference type="InterPro" id="IPR056154">
    <property type="entry name" value="Beta-prop_IFT140_1st"/>
</dbReference>
<dbReference type="FunFam" id="2.130.10.10:FF:000811">
    <property type="entry name" value="Intraflagellar transport 140"/>
    <property type="match status" value="1"/>
</dbReference>
<dbReference type="PANTHER" id="PTHR15722">
    <property type="entry name" value="IFT140/172-RELATED"/>
    <property type="match status" value="1"/>
</dbReference>
<dbReference type="InterPro" id="IPR011990">
    <property type="entry name" value="TPR-like_helical_dom_sf"/>
</dbReference>
<dbReference type="InterPro" id="IPR015943">
    <property type="entry name" value="WD40/YVTN_repeat-like_dom_sf"/>
</dbReference>
<evidence type="ECO:0000256" key="2">
    <source>
        <dbReference type="ARBA" id="ARBA00022574"/>
    </source>
</evidence>
<evidence type="ECO:0000313" key="12">
    <source>
        <dbReference type="EMBL" id="DBA19415.1"/>
    </source>
</evidence>
<evidence type="ECO:0000256" key="7">
    <source>
        <dbReference type="SAM" id="MobiDB-lite"/>
    </source>
</evidence>
<evidence type="ECO:0000259" key="11">
    <source>
        <dbReference type="Pfam" id="PF24762"/>
    </source>
</evidence>
<dbReference type="Pfam" id="PF24762">
    <property type="entry name" value="TPR_IF140-IFT172"/>
    <property type="match status" value="1"/>
</dbReference>
<dbReference type="SUPFAM" id="SSF48452">
    <property type="entry name" value="TPR-like"/>
    <property type="match status" value="1"/>
</dbReference>
<dbReference type="Pfam" id="PF23383">
    <property type="entry name" value="Beta-prop_IFT140_1st"/>
    <property type="match status" value="1"/>
</dbReference>
<dbReference type="SUPFAM" id="SSF50978">
    <property type="entry name" value="WD40 repeat-like"/>
    <property type="match status" value="1"/>
</dbReference>
<evidence type="ECO:0000256" key="1">
    <source>
        <dbReference type="ARBA" id="ARBA00004138"/>
    </source>
</evidence>
<comment type="subcellular location">
    <subcellularLocation>
        <location evidence="1">Cell projection</location>
        <location evidence="1">Cilium</location>
    </subcellularLocation>
</comment>
<evidence type="ECO:0000259" key="8">
    <source>
        <dbReference type="Pfam" id="PF23383"/>
    </source>
</evidence>
<evidence type="ECO:0000256" key="3">
    <source>
        <dbReference type="ARBA" id="ARBA00022737"/>
    </source>
</evidence>
<name>A0AAV3A351_PYXAD</name>
<keyword evidence="2" id="KW-0853">WD repeat</keyword>
<feature type="compositionally biased region" description="Acidic residues" evidence="7">
    <location>
        <begin position="1281"/>
        <end position="1296"/>
    </location>
</feature>
<dbReference type="Gene3D" id="1.25.40.470">
    <property type="match status" value="1"/>
</dbReference>
<dbReference type="Pfam" id="PF24760">
    <property type="entry name" value="TPR_IF140_C"/>
    <property type="match status" value="1"/>
</dbReference>
<evidence type="ECO:0008006" key="14">
    <source>
        <dbReference type="Google" id="ProtNLM"/>
    </source>
</evidence>
<dbReference type="InterPro" id="IPR011044">
    <property type="entry name" value="Quino_amine_DH_bsu"/>
</dbReference>
<sequence length="1296" mass="146605">MAVYFDHRIEAPNSAASPSNISTHSQHALLAVASVSSLSGGCVDVYSELGEHVTASHVERSYQPTLLSWHPTKRLLAMGWAMGEVIIFNEQDKELHTVPPTHGAEITLLMWSMNSRLLTGDVNGLLNIWRLDQRGRVQGAPLLKLEYHKPLTHCLFKPVAPEEDMTQLAKAAVSGDEKALDKFNWKMKTGTQQEFSFFLSTGDGSIHWVNEQGKSNQIIVMDSPVRKLLFIEKKSMLVVISENFVLSRFFITPEGDAEEISKVKLTGRIGKTTDILCVEKALLVTATGESVIRFWDLERDDNYVLFLDEQLGFDAEETINCISYCEFKAILAAGTSKGKVAMWSKVTDGRKSLKTDGKDNWKLRTPTELEGNIAQVQWGSSKNLLYVNNLSSVLVLSEHVMSSHFHQQVAAIQVAPSQLSITYFSTGTTHSLKTDMYIIGVFVTKDCIAVWNGKQVTVYEIAGPTLRNAGSFASDSPVLAIHEENIYTVEPNRVQIRTLQGTVKQLLPFSVSEGNPCLLDICGSFLVVATNTAHFKLFDLSRREAKSHSNCKNLCELVPGLGSIVSIRCNANGSKVSILANRADGNLDSKMYFYDVELDTVIFFDFWNGQTDQGDSPTPSNPESHLPENSKLFDRIPINHFWDQTEPRLLACEAMLAVPNSLHPSPKHNQLVEVPNGKEDVLVMSFFSTQEHGLLLQESYPRPAAFQSLLGIEVPHYYFTRKPGEEDEKSVPEKADTPGIPQMVAKKPLRDFIGLEDCEKTTRDALLNFSFYLTVGDMDEAFKSIKLIKRCLWKWWAQYMERQSDLDSALKYYEMAQDYLSLVRVHCFLRNIQKAAEIANETGNLAASYHLARQYESQEDLKQAVHFYTRAQAYNNAIRLCKENNLDDQLMNLALLSTPEDMMDAARYYEEQGEQMDRAVMLYHKSGHLSKALELAFATEQFGALQLIAEDLDEKSDPALLSRCSDFFIQHNQFEKAVELLLAAKKYYDALQLCLEQNLIITEAMAEKMTVSKNSKELSEEARRELLERIADCCMRQGNYHLATKKYTQAGNKLKAMRSLLKSGDTEKIVFFAGVSRQKEIYIMAANYLQSLDWRQDPYIVNNIITFYTKGRALDLLAGFYDACAQVEIDEYQNYEKAMGALTEAYKCLTKAKMRSPEDQERKLSDMQNKLTLVKRFIQARRAYSGDKQEAIRQCELLLEEPDLESAVRIGDVYGLLVEHYTQQEDFQKAYRCLEEMRSKMPSVNLNYYVAQSTVEAVYRALSIPLNHKQASEHVRHNSLDDSEEVEEAPDIDYDG</sequence>
<dbReference type="InterPro" id="IPR056156">
    <property type="entry name" value="TPR_IF140_C"/>
</dbReference>
<feature type="domain" description="IF140/IFT172/WDR19 TPR" evidence="11">
    <location>
        <begin position="792"/>
        <end position="1107"/>
    </location>
</feature>
<evidence type="ECO:0000256" key="6">
    <source>
        <dbReference type="ARBA" id="ARBA00023273"/>
    </source>
</evidence>
<dbReference type="GO" id="GO:0005930">
    <property type="term" value="C:axoneme"/>
    <property type="evidence" value="ECO:0007669"/>
    <property type="project" value="TreeGrafter"/>
</dbReference>
<comment type="caution">
    <text evidence="12">The sequence shown here is derived from an EMBL/GenBank/DDBJ whole genome shotgun (WGS) entry which is preliminary data.</text>
</comment>
<evidence type="ECO:0000256" key="4">
    <source>
        <dbReference type="ARBA" id="ARBA00022803"/>
    </source>
</evidence>
<evidence type="ECO:0000259" key="10">
    <source>
        <dbReference type="Pfam" id="PF24760"/>
    </source>
</evidence>
<dbReference type="Gene3D" id="2.130.10.10">
    <property type="entry name" value="YVTN repeat-like/Quinoprotein amine dehydrogenase"/>
    <property type="match status" value="2"/>
</dbReference>
<keyword evidence="13" id="KW-1185">Reference proteome</keyword>
<keyword evidence="6" id="KW-0966">Cell projection</keyword>
<dbReference type="InterPro" id="IPR036322">
    <property type="entry name" value="WD40_repeat_dom_sf"/>
</dbReference>
<dbReference type="GO" id="GO:0035721">
    <property type="term" value="P:intraciliary retrograde transport"/>
    <property type="evidence" value="ECO:0007669"/>
    <property type="project" value="TreeGrafter"/>
</dbReference>
<feature type="domain" description="IFT140 second beta-propeller" evidence="9">
    <location>
        <begin position="407"/>
        <end position="722"/>
    </location>
</feature>
<evidence type="ECO:0000256" key="5">
    <source>
        <dbReference type="ARBA" id="ARBA00023069"/>
    </source>
</evidence>
<dbReference type="GO" id="GO:0030991">
    <property type="term" value="C:intraciliary transport particle A"/>
    <property type="evidence" value="ECO:0007669"/>
    <property type="project" value="TreeGrafter"/>
</dbReference>